<feature type="binding site" evidence="7">
    <location>
        <position position="179"/>
    </location>
    <ligand>
        <name>S-adenosyl-L-methionine</name>
        <dbReference type="ChEBI" id="CHEBI:59789"/>
    </ligand>
</feature>
<comment type="similarity">
    <text evidence="1 7">Belongs to the class I-like SAM-binding methyltransferase superfamily. RsmB/NOP family.</text>
</comment>
<dbReference type="GO" id="GO:0008173">
    <property type="term" value="F:RNA methyltransferase activity"/>
    <property type="evidence" value="ECO:0007669"/>
    <property type="project" value="InterPro"/>
</dbReference>
<dbReference type="InterPro" id="IPR031341">
    <property type="entry name" value="Methyltr_RsmF_N"/>
</dbReference>
<dbReference type="RefSeq" id="WP_072906303.1">
    <property type="nucleotide sequence ID" value="NZ_FRAI01000006.1"/>
</dbReference>
<keyword evidence="10" id="KW-1185">Reference proteome</keyword>
<dbReference type="Pfam" id="PF17126">
    <property type="entry name" value="RsmF_methylt_CI"/>
    <property type="match status" value="1"/>
</dbReference>
<dbReference type="CDD" id="cd21147">
    <property type="entry name" value="RsmF_methylt_CTD1"/>
    <property type="match status" value="1"/>
</dbReference>
<keyword evidence="5 7" id="KW-0949">S-adenosyl-L-methionine</keyword>
<evidence type="ECO:0000256" key="5">
    <source>
        <dbReference type="ARBA" id="ARBA00022691"/>
    </source>
</evidence>
<feature type="binding site" evidence="7">
    <location>
        <begin position="110"/>
        <end position="116"/>
    </location>
    <ligand>
        <name>S-adenosyl-L-methionine</name>
        <dbReference type="ChEBI" id="CHEBI:59789"/>
    </ligand>
</feature>
<dbReference type="InterPro" id="IPR023267">
    <property type="entry name" value="RCMT"/>
</dbReference>
<name>A0A1M6M5W4_9FIRM</name>
<evidence type="ECO:0000256" key="4">
    <source>
        <dbReference type="ARBA" id="ARBA00022679"/>
    </source>
</evidence>
<dbReference type="Gene3D" id="2.30.130.60">
    <property type="match status" value="1"/>
</dbReference>
<dbReference type="PRINTS" id="PR02008">
    <property type="entry name" value="RCMTFAMILY"/>
</dbReference>
<dbReference type="OrthoDB" id="9810297at2"/>
<feature type="active site" description="Nucleophile" evidence="7">
    <location>
        <position position="232"/>
    </location>
</feature>
<evidence type="ECO:0000256" key="7">
    <source>
        <dbReference type="PROSITE-ProRule" id="PRU01023"/>
    </source>
</evidence>
<dbReference type="Proteomes" id="UP000243547">
    <property type="component" value="Unassembled WGS sequence"/>
</dbReference>
<dbReference type="CDD" id="cd02440">
    <property type="entry name" value="AdoMet_MTases"/>
    <property type="match status" value="1"/>
</dbReference>
<keyword evidence="2" id="KW-0963">Cytoplasm</keyword>
<organism evidence="9 10">
    <name type="scientific">Anaerobranca californiensis DSM 14826</name>
    <dbReference type="NCBI Taxonomy" id="1120989"/>
    <lineage>
        <taxon>Bacteria</taxon>
        <taxon>Bacillati</taxon>
        <taxon>Bacillota</taxon>
        <taxon>Clostridia</taxon>
        <taxon>Eubacteriales</taxon>
        <taxon>Proteinivoracaceae</taxon>
        <taxon>Anaerobranca</taxon>
    </lineage>
</organism>
<protein>
    <submittedName>
        <fullName evidence="9">NOL1/NOP2/sun family putative RNA methylase</fullName>
    </submittedName>
</protein>
<accession>A0A1M6M5W4</accession>
<evidence type="ECO:0000259" key="8">
    <source>
        <dbReference type="PROSITE" id="PS51686"/>
    </source>
</evidence>
<dbReference type="GO" id="GO:0003723">
    <property type="term" value="F:RNA binding"/>
    <property type="evidence" value="ECO:0007669"/>
    <property type="project" value="UniProtKB-UniRule"/>
</dbReference>
<dbReference type="InterPro" id="IPR018314">
    <property type="entry name" value="RsmB/NOL1/NOP2-like_CS"/>
</dbReference>
<evidence type="ECO:0000256" key="1">
    <source>
        <dbReference type="ARBA" id="ARBA00007494"/>
    </source>
</evidence>
<comment type="caution">
    <text evidence="7">Lacks conserved residue(s) required for the propagation of feature annotation.</text>
</comment>
<dbReference type="Pfam" id="PF01189">
    <property type="entry name" value="Methyltr_RsmB-F"/>
    <property type="match status" value="1"/>
</dbReference>
<dbReference type="PROSITE" id="PS51686">
    <property type="entry name" value="SAM_MT_RSMB_NOP"/>
    <property type="match status" value="1"/>
</dbReference>
<dbReference type="Gene3D" id="3.40.50.150">
    <property type="entry name" value="Vaccinia Virus protein VP39"/>
    <property type="match status" value="1"/>
</dbReference>
<feature type="domain" description="SAM-dependent MTase RsmB/NOP-type" evidence="8">
    <location>
        <begin position="22"/>
        <end position="300"/>
    </location>
</feature>
<evidence type="ECO:0000256" key="6">
    <source>
        <dbReference type="ARBA" id="ARBA00022884"/>
    </source>
</evidence>
<dbReference type="InterPro" id="IPR027391">
    <property type="entry name" value="Nol1_Nop2_Fmu_2"/>
</dbReference>
<dbReference type="PANTHER" id="PTHR22807:SF30">
    <property type="entry name" value="28S RRNA (CYTOSINE(4447)-C(5))-METHYLTRANSFERASE-RELATED"/>
    <property type="match status" value="1"/>
</dbReference>
<evidence type="ECO:0000313" key="9">
    <source>
        <dbReference type="EMBL" id="SHJ78740.1"/>
    </source>
</evidence>
<dbReference type="PROSITE" id="PS01153">
    <property type="entry name" value="NOL1_NOP2_SUN"/>
    <property type="match status" value="1"/>
</dbReference>
<keyword evidence="4 7" id="KW-0808">Transferase</keyword>
<dbReference type="InterPro" id="IPR031340">
    <property type="entry name" value="RsmF_methylt_CI"/>
</dbReference>
<proteinExistence type="inferred from homology"/>
<gene>
    <name evidence="9" type="ORF">SAMN02745227_00670</name>
</gene>
<keyword evidence="3 7" id="KW-0489">Methyltransferase</keyword>
<sequence length="458" mass="52612">MELPKPFLNKMQELLKEEFPCFLDSYNYPKKSGLRANSLKITTQELKCKLPYLNEKVPWCSDGYYYNDEEYRPAKHPYYYAGLYYIQEPSAMLPAELLDVQPRDNVLDLCAAPGGKSLQLAAKLKNSGLLVVNDISEKRSKVLLKNIERYGVKNILVLNESPQNIADFFPEFFDKILVDAPCSGEGMFRKDPQMIKFWSEEEVNKYVLWQKEILSLVPKLLKPGGKVVYSTCTFSPEENELQINDFLKSFPQFSLEKSERLWPHKVNGEGHFAALLKDNRSNVPNNSQGETNNIALDQKNLEILKEFSINIWKDPSSIFDILPNNGVILERKGHILWENKELPPLKGLKVLRSGLLLGTIQKGRFKPSQALAMAINKEQCQRATQCLNLHSNDEKDLNLALRYLKGETITKEGIRWSKGWYLISIDFYPLGWAKSSDLSLKNEYPPGWKYQEGDVKID</sequence>
<dbReference type="AlphaFoldDB" id="A0A1M6M5W4"/>
<keyword evidence="6 7" id="KW-0694">RNA-binding</keyword>
<dbReference type="InterPro" id="IPR049560">
    <property type="entry name" value="MeTrfase_RsmB-F_NOP2_cat"/>
</dbReference>
<dbReference type="InterPro" id="IPR029063">
    <property type="entry name" value="SAM-dependent_MTases_sf"/>
</dbReference>
<dbReference type="Gene3D" id="3.30.70.1170">
    <property type="entry name" value="Sun protein, domain 3"/>
    <property type="match status" value="1"/>
</dbReference>
<evidence type="ECO:0000256" key="3">
    <source>
        <dbReference type="ARBA" id="ARBA00022603"/>
    </source>
</evidence>
<dbReference type="Pfam" id="PF17125">
    <property type="entry name" value="Methyltr_RsmF_N"/>
    <property type="match status" value="1"/>
</dbReference>
<evidence type="ECO:0000256" key="2">
    <source>
        <dbReference type="ARBA" id="ARBA00022490"/>
    </source>
</evidence>
<dbReference type="EMBL" id="FRAI01000006">
    <property type="protein sequence ID" value="SHJ78740.1"/>
    <property type="molecule type" value="Genomic_DNA"/>
</dbReference>
<dbReference type="STRING" id="1120989.SAMN02745227_00670"/>
<dbReference type="PANTHER" id="PTHR22807">
    <property type="entry name" value="NOP2 YEAST -RELATED NOL1/NOP2/FMU SUN DOMAIN-CONTAINING"/>
    <property type="match status" value="1"/>
</dbReference>
<feature type="binding site" evidence="7">
    <location>
        <position position="134"/>
    </location>
    <ligand>
        <name>S-adenosyl-L-methionine</name>
        <dbReference type="ChEBI" id="CHEBI:59789"/>
    </ligand>
</feature>
<evidence type="ECO:0000313" key="10">
    <source>
        <dbReference type="Proteomes" id="UP000243547"/>
    </source>
</evidence>
<reference evidence="10" key="1">
    <citation type="submission" date="2016-11" db="EMBL/GenBank/DDBJ databases">
        <authorList>
            <person name="Varghese N."/>
            <person name="Submissions S."/>
        </authorList>
    </citation>
    <scope>NUCLEOTIDE SEQUENCE [LARGE SCALE GENOMIC DNA]</scope>
    <source>
        <strain evidence="10">DSM 14826</strain>
    </source>
</reference>
<dbReference type="SUPFAM" id="SSF53335">
    <property type="entry name" value="S-adenosyl-L-methionine-dependent methyltransferases"/>
    <property type="match status" value="1"/>
</dbReference>
<dbReference type="Pfam" id="PF13636">
    <property type="entry name" value="Methyltranf_PUA"/>
    <property type="match status" value="1"/>
</dbReference>
<dbReference type="InterPro" id="IPR001678">
    <property type="entry name" value="MeTrfase_RsmB-F_NOP2_dom"/>
</dbReference>
<dbReference type="GO" id="GO:0001510">
    <property type="term" value="P:RNA methylation"/>
    <property type="evidence" value="ECO:0007669"/>
    <property type="project" value="InterPro"/>
</dbReference>